<dbReference type="AlphaFoldDB" id="A0A1W6P020"/>
<reference evidence="1 2" key="1">
    <citation type="submission" date="2017-02" db="EMBL/GenBank/DDBJ databases">
        <title>Ketogulonicigenium robustum SPU B003 Genome sequencing and assembly.</title>
        <authorList>
            <person name="Li Y."/>
            <person name="Liu L."/>
            <person name="Wang C."/>
            <person name="Zhang M."/>
            <person name="Zhang T."/>
            <person name="Zhang Y."/>
        </authorList>
    </citation>
    <scope>NUCLEOTIDE SEQUENCE [LARGE SCALE GENOMIC DNA]</scope>
    <source>
        <strain evidence="1 2">SPU_B003</strain>
    </source>
</reference>
<dbReference type="KEGG" id="kro:BVG79_01502"/>
<organism evidence="1 2">
    <name type="scientific">Ketogulonicigenium robustum</name>
    <dbReference type="NCBI Taxonomy" id="92947"/>
    <lineage>
        <taxon>Bacteria</taxon>
        <taxon>Pseudomonadati</taxon>
        <taxon>Pseudomonadota</taxon>
        <taxon>Alphaproteobacteria</taxon>
        <taxon>Rhodobacterales</taxon>
        <taxon>Roseobacteraceae</taxon>
        <taxon>Ketogulonicigenium</taxon>
    </lineage>
</organism>
<dbReference type="RefSeq" id="WP_236951331.1">
    <property type="nucleotide sequence ID" value="NZ_CP019937.1"/>
</dbReference>
<dbReference type="Proteomes" id="UP000242447">
    <property type="component" value="Chromosome"/>
</dbReference>
<name>A0A1W6P020_9RHOB</name>
<keyword evidence="2" id="KW-1185">Reference proteome</keyword>
<evidence type="ECO:0000313" key="1">
    <source>
        <dbReference type="EMBL" id="ARO14848.1"/>
    </source>
</evidence>
<sequence length="119" mass="12254">MSAMRKINTREDLSTVLRRTAVEAEGLAISLGTLDAELGVMLSRLGPDSTGNLHMADGVRQAAAGLALFLRGIAATIGPDGRCDAIGAAQQLGLRAQAARLGGTTIATPVSGLQDLWLD</sequence>
<accession>A0A1W6P020</accession>
<gene>
    <name evidence="1" type="ORF">BVG79_01502</name>
</gene>
<evidence type="ECO:0000313" key="2">
    <source>
        <dbReference type="Proteomes" id="UP000242447"/>
    </source>
</evidence>
<dbReference type="STRING" id="92947.BVG79_01502"/>
<proteinExistence type="predicted"/>
<protein>
    <submittedName>
        <fullName evidence="1">Uncharacterized protein</fullName>
    </submittedName>
</protein>
<dbReference type="EMBL" id="CP019937">
    <property type="protein sequence ID" value="ARO14848.1"/>
    <property type="molecule type" value="Genomic_DNA"/>
</dbReference>